<dbReference type="AlphaFoldDB" id="A0A4R1BQ09"/>
<evidence type="ECO:0000259" key="3">
    <source>
        <dbReference type="Pfam" id="PF17899"/>
    </source>
</evidence>
<feature type="domain" description="Peptidase M61 N-terminal" evidence="3">
    <location>
        <begin position="26"/>
        <end position="201"/>
    </location>
</feature>
<dbReference type="Pfam" id="PF05299">
    <property type="entry name" value="Peptidase_M61"/>
    <property type="match status" value="1"/>
</dbReference>
<dbReference type="Pfam" id="PF17899">
    <property type="entry name" value="Peptidase_M61_N"/>
    <property type="match status" value="1"/>
</dbReference>
<reference evidence="4 5" key="1">
    <citation type="submission" date="2019-03" db="EMBL/GenBank/DDBJ databases">
        <authorList>
            <person name="Kim M.K.M."/>
        </authorList>
    </citation>
    <scope>NUCLEOTIDE SEQUENCE [LARGE SCALE GENOMIC DNA]</scope>
    <source>
        <strain evidence="4 5">17J68-12</strain>
    </source>
</reference>
<dbReference type="InterPro" id="IPR007963">
    <property type="entry name" value="Peptidase_M61_catalytic"/>
</dbReference>
<dbReference type="SUPFAM" id="SSF54427">
    <property type="entry name" value="NTF2-like"/>
    <property type="match status" value="1"/>
</dbReference>
<evidence type="ECO:0000313" key="4">
    <source>
        <dbReference type="EMBL" id="TCJ19661.1"/>
    </source>
</evidence>
<organism evidence="4 5">
    <name type="scientific">Flaviaesturariibacter flavus</name>
    <dbReference type="NCBI Taxonomy" id="2502780"/>
    <lineage>
        <taxon>Bacteria</taxon>
        <taxon>Pseudomonadati</taxon>
        <taxon>Bacteroidota</taxon>
        <taxon>Chitinophagia</taxon>
        <taxon>Chitinophagales</taxon>
        <taxon>Chitinophagaceae</taxon>
        <taxon>Flaviaestuariibacter</taxon>
    </lineage>
</organism>
<sequence length="770" mass="85280">MLKHLSKLLSCGLLLAGTAGAQDRYRYTIDLNALHNDALTVELQVPRVKAGSTTFSMPKIIPGTYVVADYGKFVHDVKAFDAAGKALPVKQLNVNQWRISGSDRMARIRYEVEDIFDATGTKHQIYPMAATNFEAGKNFSLNFPGLFGYLEGLRNLPFDFTVTKPAGMWASSALTPVRSSVNEDAYSVPNLDELYNYPVMYTVPDTASVQVGNCTVLVSVYSPGKQVHASQIAGWMSDLLNAARQYLGGRLPADRYAFLYYFHERGAKHSFPPGLGGALEHPTSSYYYLPDAPAEELREGIVDMSSHEFFHIITPLTISSREVKEFNFDKAVMSRHLWLYEGSTEYTAHHVQVKYGLISPQQFLDRLSQKITNSRTNYKDSLAFTELSLGATGAQAAQYGNVYQKGALISACLDLLLLDKSGGRYGLRNLTYDLGVRYGKNRAFEDAELFDAIGELTYPEVKAFLEKYVAGSNPIPYEEYFALAGVRFAPRTERSVFSFGAISLRPNERGVITIGAPFRPNAFGQKMGYQQGDEIYSINGVALTAEGQQEQMNAIRSRLKEGEPFIARVGRRNASGGIDTLTLSAPAEKVQQVELNRLSFIPDPTPAQRRVRQAWLSAEPAPAERPAAAPADVASIDAIIKTTYDVISGPAGTRNWNRFYSLFLPSARMGAAAPGGRFSDFSPEQYARSSGALFEQQGFYEEELVRKVNEYGSVAHVASSYQYRFTPGGKVEQRGVNYITLVKSGGRWWIANLSWQDEEGGAKLPKEFEK</sequence>
<dbReference type="Gene3D" id="2.60.40.3650">
    <property type="match status" value="1"/>
</dbReference>
<dbReference type="InterPro" id="IPR040756">
    <property type="entry name" value="Peptidase_M61_N"/>
</dbReference>
<dbReference type="EMBL" id="SJZI01000001">
    <property type="protein sequence ID" value="TCJ19661.1"/>
    <property type="molecule type" value="Genomic_DNA"/>
</dbReference>
<dbReference type="InterPro" id="IPR032710">
    <property type="entry name" value="NTF2-like_dom_sf"/>
</dbReference>
<dbReference type="Proteomes" id="UP000295334">
    <property type="component" value="Unassembled WGS sequence"/>
</dbReference>
<feature type="chain" id="PRO_5020203194" evidence="1">
    <location>
        <begin position="22"/>
        <end position="770"/>
    </location>
</feature>
<keyword evidence="1" id="KW-0732">Signal</keyword>
<dbReference type="SUPFAM" id="SSF55486">
    <property type="entry name" value="Metalloproteases ('zincins'), catalytic domain"/>
    <property type="match status" value="1"/>
</dbReference>
<keyword evidence="5" id="KW-1185">Reference proteome</keyword>
<dbReference type="Gene3D" id="1.10.390.10">
    <property type="entry name" value="Neutral Protease Domain 2"/>
    <property type="match status" value="1"/>
</dbReference>
<accession>A0A4R1BQ09</accession>
<feature type="signal peptide" evidence="1">
    <location>
        <begin position="1"/>
        <end position="21"/>
    </location>
</feature>
<dbReference type="InterPro" id="IPR027268">
    <property type="entry name" value="Peptidase_M4/M1_CTD_sf"/>
</dbReference>
<dbReference type="Gene3D" id="3.10.450.50">
    <property type="match status" value="1"/>
</dbReference>
<evidence type="ECO:0000313" key="5">
    <source>
        <dbReference type="Proteomes" id="UP000295334"/>
    </source>
</evidence>
<protein>
    <submittedName>
        <fullName evidence="4">Peptidase M61</fullName>
    </submittedName>
</protein>
<evidence type="ECO:0000259" key="2">
    <source>
        <dbReference type="Pfam" id="PF05299"/>
    </source>
</evidence>
<comment type="caution">
    <text evidence="4">The sequence shown here is derived from an EMBL/GenBank/DDBJ whole genome shotgun (WGS) entry which is preliminary data.</text>
</comment>
<gene>
    <name evidence="4" type="ORF">EPD60_00640</name>
</gene>
<dbReference type="OrthoDB" id="9778516at2"/>
<name>A0A4R1BQ09_9BACT</name>
<feature type="domain" description="Peptidase M61 catalytic" evidence="2">
    <location>
        <begin position="302"/>
        <end position="408"/>
    </location>
</feature>
<dbReference type="RefSeq" id="WP_131445704.1">
    <property type="nucleotide sequence ID" value="NZ_SJZI01000001.1"/>
</dbReference>
<proteinExistence type="predicted"/>
<evidence type="ECO:0000256" key="1">
    <source>
        <dbReference type="SAM" id="SignalP"/>
    </source>
</evidence>